<evidence type="ECO:0008006" key="4">
    <source>
        <dbReference type="Google" id="ProtNLM"/>
    </source>
</evidence>
<dbReference type="AlphaFoldDB" id="A0A1I0XM32"/>
<feature type="transmembrane region" description="Helical" evidence="1">
    <location>
        <begin position="248"/>
        <end position="267"/>
    </location>
</feature>
<evidence type="ECO:0000256" key="1">
    <source>
        <dbReference type="SAM" id="Phobius"/>
    </source>
</evidence>
<dbReference type="EMBL" id="FOKG01000003">
    <property type="protein sequence ID" value="SFB02051.1"/>
    <property type="molecule type" value="Genomic_DNA"/>
</dbReference>
<sequence length="662" mass="70036">MPTEISLVSFGVVTVVYAALIVIPGLLVAALAGLRGWQLAAVAPLLTYAVAGLAGPWLAVLGIQFTVVSFLAVLVLVAAAAFGVRARVRRRSGDTTAPSPWAPVAHWGVLACLLVAAAVGAYTILRGLGAGNAVAQGFDAVYHANGIRYIAETGDGSLTGTGNTNWYAADHQLFYPNAYHLVGSLAYTLTGVDIPVLLNAGAVLLPALLALSVIAVVRRFNGRAVLAGAAALVVVAPVTLLYESLDHGPLYPFLLGLALTPLATVVLQSYLTRPAADTGFLLAAAAVGLLTIHSSTLFTGILFAAPLLLQRWSEAGRQRLAAIRRDLVLLLPIAAAGILLCWLQLFGALGLATGAVPYKGWPSDTGVNTALGSLLTFQHFEPHPQLWLTAALVVGLVTLKSLGELRWIAVTALITGIFAVAVMSSDHPLVKMLSRPWWDDPYRFLAIATVPLCLLAAHGIASTQRWLYERTARLRLPVRHAASALTAAVVLAVFILGSGGLYSSANASVVQPGYGPRPGVDEHQLPLSKGEAAAMLELAERADPGDWAMNDRADGTVWTYALSGVRTVAGHFDRGLVPPEAQLLSERFNRYRTDPEVRATVEELNVRWVIVGTGGYPQDAPKPPGLTGLDELPFLDLVYRNRDAALYELRAEDRVNTGTTSG</sequence>
<evidence type="ECO:0000313" key="3">
    <source>
        <dbReference type="Proteomes" id="UP000243799"/>
    </source>
</evidence>
<feature type="transmembrane region" description="Helical" evidence="1">
    <location>
        <begin position="224"/>
        <end position="242"/>
    </location>
</feature>
<dbReference type="OrthoDB" id="3251757at2"/>
<dbReference type="RefSeq" id="WP_091671505.1">
    <property type="nucleotide sequence ID" value="NZ_FOKG01000003.1"/>
</dbReference>
<feature type="transmembrane region" description="Helical" evidence="1">
    <location>
        <begin position="39"/>
        <end position="59"/>
    </location>
</feature>
<evidence type="ECO:0000313" key="2">
    <source>
        <dbReference type="EMBL" id="SFB02051.1"/>
    </source>
</evidence>
<keyword evidence="1" id="KW-1133">Transmembrane helix</keyword>
<feature type="transmembrane region" description="Helical" evidence="1">
    <location>
        <begin position="329"/>
        <end position="352"/>
    </location>
</feature>
<gene>
    <name evidence="2" type="ORF">SAMN05216266_103325</name>
</gene>
<feature type="transmembrane region" description="Helical" evidence="1">
    <location>
        <begin position="196"/>
        <end position="217"/>
    </location>
</feature>
<feature type="transmembrane region" description="Helical" evidence="1">
    <location>
        <begin position="6"/>
        <end position="32"/>
    </location>
</feature>
<keyword evidence="3" id="KW-1185">Reference proteome</keyword>
<keyword evidence="1" id="KW-0472">Membrane</keyword>
<feature type="transmembrane region" description="Helical" evidence="1">
    <location>
        <begin position="444"/>
        <end position="461"/>
    </location>
</feature>
<name>A0A1I0XM32_9PSEU</name>
<dbReference type="Pfam" id="PF20176">
    <property type="entry name" value="DUF6541"/>
    <property type="match status" value="1"/>
</dbReference>
<dbReference type="Proteomes" id="UP000243799">
    <property type="component" value="Unassembled WGS sequence"/>
</dbReference>
<feature type="transmembrane region" description="Helical" evidence="1">
    <location>
        <begin position="65"/>
        <end position="84"/>
    </location>
</feature>
<feature type="transmembrane region" description="Helical" evidence="1">
    <location>
        <begin position="482"/>
        <end position="502"/>
    </location>
</feature>
<dbReference type="InterPro" id="IPR046671">
    <property type="entry name" value="DUF6541"/>
</dbReference>
<feature type="transmembrane region" description="Helical" evidence="1">
    <location>
        <begin position="405"/>
        <end position="424"/>
    </location>
</feature>
<keyword evidence="1" id="KW-0812">Transmembrane</keyword>
<proteinExistence type="predicted"/>
<feature type="transmembrane region" description="Helical" evidence="1">
    <location>
        <begin position="279"/>
        <end position="309"/>
    </location>
</feature>
<feature type="transmembrane region" description="Helical" evidence="1">
    <location>
        <begin position="104"/>
        <end position="125"/>
    </location>
</feature>
<organism evidence="2 3">
    <name type="scientific">Amycolatopsis marina</name>
    <dbReference type="NCBI Taxonomy" id="490629"/>
    <lineage>
        <taxon>Bacteria</taxon>
        <taxon>Bacillati</taxon>
        <taxon>Actinomycetota</taxon>
        <taxon>Actinomycetes</taxon>
        <taxon>Pseudonocardiales</taxon>
        <taxon>Pseudonocardiaceae</taxon>
        <taxon>Amycolatopsis</taxon>
    </lineage>
</organism>
<dbReference type="STRING" id="490629.SAMN05216266_103325"/>
<protein>
    <recommendedName>
        <fullName evidence="4">Copper-transporting ATPase</fullName>
    </recommendedName>
</protein>
<reference evidence="3" key="1">
    <citation type="submission" date="2016-10" db="EMBL/GenBank/DDBJ databases">
        <authorList>
            <person name="Varghese N."/>
            <person name="Submissions S."/>
        </authorList>
    </citation>
    <scope>NUCLEOTIDE SEQUENCE [LARGE SCALE GENOMIC DNA]</scope>
    <source>
        <strain evidence="3">CGMCC 4.3568</strain>
    </source>
</reference>
<accession>A0A1I0XM32</accession>